<evidence type="ECO:0000313" key="2">
    <source>
        <dbReference type="Proteomes" id="UP001205531"/>
    </source>
</evidence>
<dbReference type="RefSeq" id="WP_254952921.1">
    <property type="nucleotide sequence ID" value="NZ_JANDWY010000020.1"/>
</dbReference>
<protein>
    <submittedName>
        <fullName evidence="1">Uncharacterized protein</fullName>
    </submittedName>
</protein>
<gene>
    <name evidence="1" type="ORF">NNC64_05010</name>
</gene>
<organism evidence="1 2">
    <name type="scientific">Segatella copri</name>
    <dbReference type="NCBI Taxonomy" id="165179"/>
    <lineage>
        <taxon>Bacteria</taxon>
        <taxon>Pseudomonadati</taxon>
        <taxon>Bacteroidota</taxon>
        <taxon>Bacteroidia</taxon>
        <taxon>Bacteroidales</taxon>
        <taxon>Prevotellaceae</taxon>
        <taxon>Segatella</taxon>
    </lineage>
</organism>
<comment type="caution">
    <text evidence="1">The sequence shown here is derived from an EMBL/GenBank/DDBJ whole genome shotgun (WGS) entry which is preliminary data.</text>
</comment>
<accession>A0AAW5IHJ4</accession>
<dbReference type="AlphaFoldDB" id="A0AAW5IHJ4"/>
<sequence>MLYSGSYVNYIVDGATDVGKYIITIIGIKTPNPNIKLDSQTARAYLTIEKASNNLLWNDDDVIEVEMGKAKELNIAYDADLYSMFNLCFDESVIQVRASNKETNQIIMMSKKSPDIL</sequence>
<dbReference type="Proteomes" id="UP001205531">
    <property type="component" value="Unassembled WGS sequence"/>
</dbReference>
<dbReference type="EMBL" id="JANDWZ010000007">
    <property type="protein sequence ID" value="MCP9563929.1"/>
    <property type="molecule type" value="Genomic_DNA"/>
</dbReference>
<reference evidence="1" key="1">
    <citation type="submission" date="2022-07" db="EMBL/GenBank/DDBJ databases">
        <title>Prevotella copri.</title>
        <authorList>
            <person name="Yang C."/>
        </authorList>
    </citation>
    <scope>NUCLEOTIDE SEQUENCE</scope>
    <source>
        <strain evidence="1">HF2107</strain>
    </source>
</reference>
<proteinExistence type="predicted"/>
<evidence type="ECO:0000313" key="1">
    <source>
        <dbReference type="EMBL" id="MCP9563929.1"/>
    </source>
</evidence>
<name>A0AAW5IHJ4_9BACT</name>